<organism evidence="6 7">
    <name type="scientific">Campylobacter lari</name>
    <dbReference type="NCBI Taxonomy" id="201"/>
    <lineage>
        <taxon>Bacteria</taxon>
        <taxon>Pseudomonadati</taxon>
        <taxon>Campylobacterota</taxon>
        <taxon>Epsilonproteobacteria</taxon>
        <taxon>Campylobacterales</taxon>
        <taxon>Campylobacteraceae</taxon>
        <taxon>Campylobacter</taxon>
    </lineage>
</organism>
<evidence type="ECO:0000256" key="1">
    <source>
        <dbReference type="ARBA" id="ARBA00006383"/>
    </source>
</evidence>
<reference evidence="6 7" key="1">
    <citation type="submission" date="2018-05" db="EMBL/GenBank/DDBJ databases">
        <authorList>
            <consortium name="PulseNet: The National Subtyping Network for Foodborne Disease Surveillance"/>
            <person name="Tarr C.L."/>
            <person name="Trees E."/>
            <person name="Katz L.S."/>
            <person name="Carleton-Romer H.A."/>
            <person name="Stroika S."/>
            <person name="Kucerova Z."/>
            <person name="Roache K.F."/>
            <person name="Sabol A.L."/>
            <person name="Besser J."/>
            <person name="Gerner-Smidt P."/>
        </authorList>
    </citation>
    <scope>NUCLEOTIDE SEQUENCE [LARGE SCALE GENOMIC DNA]</scope>
    <source>
        <strain evidence="6 7">1988D-2602</strain>
    </source>
</reference>
<comment type="caution">
    <text evidence="6">The sequence shown here is derived from an EMBL/GenBank/DDBJ whole genome shotgun (WGS) entry which is preliminary data.</text>
</comment>
<dbReference type="EMBL" id="AABVCV010000009">
    <property type="protein sequence ID" value="EAJ1254745.1"/>
    <property type="molecule type" value="Genomic_DNA"/>
</dbReference>
<dbReference type="SUPFAM" id="SSF110710">
    <property type="entry name" value="TTHA0583/YokD-like"/>
    <property type="match status" value="1"/>
</dbReference>
<dbReference type="AlphaFoldDB" id="A0A7U8AQQ0"/>
<gene>
    <name evidence="6" type="ORF">A0Y59_06060</name>
</gene>
<dbReference type="GO" id="GO:0046353">
    <property type="term" value="F:aminoglycoside 3-N-acetyltransferase activity"/>
    <property type="evidence" value="ECO:0007669"/>
    <property type="project" value="UniProtKB-EC"/>
</dbReference>
<comment type="catalytic activity">
    <reaction evidence="5">
        <text>a 2-deoxystreptamine antibiotic + acetyl-CoA = an N(3)-acetyl-2-deoxystreptamine antibiotic + CoA + H(+)</text>
        <dbReference type="Rhea" id="RHEA:12665"/>
        <dbReference type="ChEBI" id="CHEBI:15378"/>
        <dbReference type="ChEBI" id="CHEBI:57287"/>
        <dbReference type="ChEBI" id="CHEBI:57288"/>
        <dbReference type="ChEBI" id="CHEBI:57921"/>
        <dbReference type="ChEBI" id="CHEBI:77452"/>
        <dbReference type="EC" id="2.3.1.81"/>
    </reaction>
</comment>
<dbReference type="PANTHER" id="PTHR11104">
    <property type="entry name" value="AMINOGLYCOSIDE N3-ACETYLTRANSFERASE"/>
    <property type="match status" value="1"/>
</dbReference>
<keyword evidence="5" id="KW-0046">Antibiotic resistance</keyword>
<name>A0A7U8AQQ0_CAMLA</name>
<evidence type="ECO:0000256" key="4">
    <source>
        <dbReference type="ARBA" id="ARBA00023315"/>
    </source>
</evidence>
<dbReference type="PANTHER" id="PTHR11104:SF0">
    <property type="entry name" value="SPBETA PROPHAGE-DERIVED AMINOGLYCOSIDE N(3')-ACETYLTRANSFERASE-LIKE PROTEIN YOKD"/>
    <property type="match status" value="1"/>
</dbReference>
<evidence type="ECO:0000256" key="5">
    <source>
        <dbReference type="RuleBase" id="RU365031"/>
    </source>
</evidence>
<sequence length="271" mass="31884">MKYFLEYNRKKYSNFDLIEAFEKLGIKKDDILCVHTELIRYGLPLLPKNEFLQTLLDCFFEVIGKEGTLIMPTFTYSFCKNEVYDKLNSSTKMGALNEYFRKQSEVKRTNDPIFSFAIKGAKEDLFLKDTTSCFGENCVYDILIKENGKLIFFSPNEGHALVHYAEEKIKISFRYFKNFKGILIDENGKKYNKNINYYVRNIDQINGCDINKINTIVNKTEQYKKIKFAGDFVEIYNSKEYVDAICYNLSMDKLSIYKQKVNPCNNNFMKF</sequence>
<dbReference type="Pfam" id="PF02522">
    <property type="entry name" value="Antibiotic_NAT"/>
    <property type="match status" value="1"/>
</dbReference>
<keyword evidence="4 5" id="KW-0012">Acyltransferase</keyword>
<dbReference type="Proteomes" id="UP000533324">
    <property type="component" value="Unassembled WGS sequence"/>
</dbReference>
<evidence type="ECO:0000313" key="6">
    <source>
        <dbReference type="EMBL" id="EAJ1254745.1"/>
    </source>
</evidence>
<comment type="similarity">
    <text evidence="1 5">Belongs to the antibiotic N-acetyltransferase family.</text>
</comment>
<accession>A0A7U8AQQ0</accession>
<dbReference type="GO" id="GO:0046677">
    <property type="term" value="P:response to antibiotic"/>
    <property type="evidence" value="ECO:0007669"/>
    <property type="project" value="UniProtKB-KW"/>
</dbReference>
<protein>
    <recommendedName>
        <fullName evidence="2 5">Aminoglycoside N(3)-acetyltransferase</fullName>
        <ecNumber evidence="5">2.3.1.-</ecNumber>
    </recommendedName>
</protein>
<dbReference type="InterPro" id="IPR028345">
    <property type="entry name" value="Antibiotic_NAT-like"/>
</dbReference>
<evidence type="ECO:0000256" key="3">
    <source>
        <dbReference type="ARBA" id="ARBA00022679"/>
    </source>
</evidence>
<dbReference type="EC" id="2.3.1.-" evidence="5"/>
<evidence type="ECO:0000313" key="7">
    <source>
        <dbReference type="Proteomes" id="UP000533324"/>
    </source>
</evidence>
<keyword evidence="3 5" id="KW-0808">Transferase</keyword>
<proteinExistence type="inferred from homology"/>
<dbReference type="InterPro" id="IPR003679">
    <property type="entry name" value="Amioglycoside_AcTrfase"/>
</dbReference>
<evidence type="ECO:0000256" key="2">
    <source>
        <dbReference type="ARBA" id="ARBA00012882"/>
    </source>
</evidence>